<dbReference type="Gene3D" id="3.40.50.300">
    <property type="entry name" value="P-loop containing nucleotide triphosphate hydrolases"/>
    <property type="match status" value="1"/>
</dbReference>
<organism evidence="3">
    <name type="scientific">freshwater metagenome</name>
    <dbReference type="NCBI Taxonomy" id="449393"/>
    <lineage>
        <taxon>unclassified sequences</taxon>
        <taxon>metagenomes</taxon>
        <taxon>ecological metagenomes</taxon>
    </lineage>
</organism>
<comment type="similarity">
    <text evidence="1">Belongs to the GSP E family.</text>
</comment>
<proteinExistence type="inferred from homology"/>
<dbReference type="PANTHER" id="PTHR30486:SF6">
    <property type="entry name" value="TYPE IV PILUS RETRACTATION ATPASE PILT"/>
    <property type="match status" value="1"/>
</dbReference>
<evidence type="ECO:0000256" key="1">
    <source>
        <dbReference type="ARBA" id="ARBA00006611"/>
    </source>
</evidence>
<dbReference type="SUPFAM" id="SSF52540">
    <property type="entry name" value="P-loop containing nucleoside triphosphate hydrolases"/>
    <property type="match status" value="1"/>
</dbReference>
<dbReference type="Pfam" id="PF00437">
    <property type="entry name" value="T2SSE"/>
    <property type="match status" value="1"/>
</dbReference>
<reference evidence="3" key="1">
    <citation type="submission" date="2020-05" db="EMBL/GenBank/DDBJ databases">
        <authorList>
            <person name="Chiriac C."/>
            <person name="Salcher M."/>
            <person name="Ghai R."/>
            <person name="Kavagutti S V."/>
        </authorList>
    </citation>
    <scope>NUCLEOTIDE SEQUENCE</scope>
</reference>
<dbReference type="SMART" id="SM00382">
    <property type="entry name" value="AAA"/>
    <property type="match status" value="1"/>
</dbReference>
<dbReference type="AlphaFoldDB" id="A0A6J7DKR6"/>
<sequence length="393" mass="41830">MDGAANHDRLLAETLRDRLIDEAFAGRAVAPDEFVEREAWALAPDERRRLAGRVAALARGLGPLEPLMADPQVDEILVGGTKPIWVERGGRLAETALRFADEDELREAIDRLLRPVGRRVDEAQPLCDARLPDGSRINVVLPPLAIDGPAIAIRRFRQHGFSAAELVSAGSWTPVVHGLLRRAVLGRLNILVCGSTGSGKTTTLAALLGMLPAGERVVTIEDTAELLLDCSHVVRLEARPPNVEGRGEVTIRALVRNALRMRPDRIVVGEVRGAEALDMLVAMATGHEGSLGTIHAGSPAEALHRLETLVLMAGLGLPHTVVRAQVRAAIDLVVVVARGPGGSRRLVAVAEVPSGAGSGAQSVRQVYELRAGRPILRPPLDARVAARLAQGSA</sequence>
<accession>A0A6J7DKR6</accession>
<dbReference type="InterPro" id="IPR027417">
    <property type="entry name" value="P-loop_NTPase"/>
</dbReference>
<evidence type="ECO:0000259" key="2">
    <source>
        <dbReference type="SMART" id="SM00382"/>
    </source>
</evidence>
<feature type="domain" description="AAA+ ATPase" evidence="2">
    <location>
        <begin position="186"/>
        <end position="340"/>
    </location>
</feature>
<dbReference type="GO" id="GO:0016887">
    <property type="term" value="F:ATP hydrolysis activity"/>
    <property type="evidence" value="ECO:0007669"/>
    <property type="project" value="InterPro"/>
</dbReference>
<protein>
    <submittedName>
        <fullName evidence="3">Unannotated protein</fullName>
    </submittedName>
</protein>
<evidence type="ECO:0000313" key="3">
    <source>
        <dbReference type="EMBL" id="CAB4871237.1"/>
    </source>
</evidence>
<dbReference type="EMBL" id="CAFBLQ010000066">
    <property type="protein sequence ID" value="CAB4871237.1"/>
    <property type="molecule type" value="Genomic_DNA"/>
</dbReference>
<name>A0A6J7DKR6_9ZZZZ</name>
<dbReference type="InterPro" id="IPR003593">
    <property type="entry name" value="AAA+_ATPase"/>
</dbReference>
<dbReference type="CDD" id="cd01130">
    <property type="entry name" value="VirB11-like_ATPase"/>
    <property type="match status" value="1"/>
</dbReference>
<dbReference type="InterPro" id="IPR050921">
    <property type="entry name" value="T4SS_GSP_E_ATPase"/>
</dbReference>
<dbReference type="InterPro" id="IPR001482">
    <property type="entry name" value="T2SS/T4SS_dom"/>
</dbReference>
<dbReference type="PANTHER" id="PTHR30486">
    <property type="entry name" value="TWITCHING MOTILITY PROTEIN PILT"/>
    <property type="match status" value="1"/>
</dbReference>
<gene>
    <name evidence="3" type="ORF">UFOPK3423_00752</name>
</gene>
<dbReference type="Gene3D" id="3.30.450.380">
    <property type="match status" value="1"/>
</dbReference>